<feature type="transmembrane region" description="Helical" evidence="2">
    <location>
        <begin position="170"/>
        <end position="190"/>
    </location>
</feature>
<keyword evidence="2" id="KW-0812">Transmembrane</keyword>
<keyword evidence="2" id="KW-1133">Transmembrane helix</keyword>
<dbReference type="OrthoDB" id="2126698at2759"/>
<dbReference type="GO" id="GO:0042910">
    <property type="term" value="F:xenobiotic transmembrane transporter activity"/>
    <property type="evidence" value="ECO:0007669"/>
    <property type="project" value="InterPro"/>
</dbReference>
<proteinExistence type="inferred from homology"/>
<dbReference type="InterPro" id="IPR002528">
    <property type="entry name" value="MATE_fam"/>
</dbReference>
<dbReference type="Proteomes" id="UP000694044">
    <property type="component" value="Unassembled WGS sequence"/>
</dbReference>
<protein>
    <recommendedName>
        <fullName evidence="5">Multidrug/Oligosaccharidyl-lipid/Polysaccharide (MOP) Flippase Superfamily</fullName>
    </recommendedName>
</protein>
<name>A0A8T1V7K8_9STRA</name>
<keyword evidence="4" id="KW-1185">Reference proteome</keyword>
<organism evidence="3 4">
    <name type="scientific">Phytophthora pseudosyringae</name>
    <dbReference type="NCBI Taxonomy" id="221518"/>
    <lineage>
        <taxon>Eukaryota</taxon>
        <taxon>Sar</taxon>
        <taxon>Stramenopiles</taxon>
        <taxon>Oomycota</taxon>
        <taxon>Peronosporomycetes</taxon>
        <taxon>Peronosporales</taxon>
        <taxon>Peronosporaceae</taxon>
        <taxon>Phytophthora</taxon>
    </lineage>
</organism>
<keyword evidence="2" id="KW-0472">Membrane</keyword>
<evidence type="ECO:0000256" key="2">
    <source>
        <dbReference type="SAM" id="Phobius"/>
    </source>
</evidence>
<accession>A0A8T1V7K8</accession>
<dbReference type="AlphaFoldDB" id="A0A8T1V7K8"/>
<gene>
    <name evidence="3" type="ORF">PHYPSEUDO_013727</name>
</gene>
<reference evidence="3" key="1">
    <citation type="submission" date="2021-02" db="EMBL/GenBank/DDBJ databases">
        <authorList>
            <person name="Palmer J.M."/>
        </authorList>
    </citation>
    <scope>NUCLEOTIDE SEQUENCE</scope>
    <source>
        <strain evidence="3">SCRP734</strain>
    </source>
</reference>
<sequence length="207" mass="21855">MEMWAFEALTILSGLLPHHIVAVAAHSVLVNVNLLVYTTFDGLSVAANIRVGNCLGAGHAKTAKLACTVVLTMTVILALTFTAVLYGFNRQIPRAFLDEGDSVDLAAKVLAIWSPLTIVDGLNAVTQGVLRGAGKQKAAAITNGLAYYLFGIPLGVFLAFQCDLGVEGLWLGMGFGSAVNFGAMALLMLCRWSWEGLALAAKDLTDL</sequence>
<feature type="transmembrane region" description="Helical" evidence="2">
    <location>
        <begin position="65"/>
        <end position="86"/>
    </location>
</feature>
<feature type="transmembrane region" description="Helical" evidence="2">
    <location>
        <begin position="106"/>
        <end position="126"/>
    </location>
</feature>
<dbReference type="GO" id="GO:0016020">
    <property type="term" value="C:membrane"/>
    <property type="evidence" value="ECO:0007669"/>
    <property type="project" value="InterPro"/>
</dbReference>
<evidence type="ECO:0008006" key="5">
    <source>
        <dbReference type="Google" id="ProtNLM"/>
    </source>
</evidence>
<dbReference type="EMBL" id="JAGDFM010000729">
    <property type="protein sequence ID" value="KAG7376323.1"/>
    <property type="molecule type" value="Genomic_DNA"/>
</dbReference>
<evidence type="ECO:0000313" key="4">
    <source>
        <dbReference type="Proteomes" id="UP000694044"/>
    </source>
</evidence>
<comment type="similarity">
    <text evidence="1">Belongs to the multi antimicrobial extrusion (MATE) (TC 2.A.66.1) family.</text>
</comment>
<feature type="transmembrane region" description="Helical" evidence="2">
    <location>
        <begin position="138"/>
        <end position="158"/>
    </location>
</feature>
<dbReference type="PANTHER" id="PTHR11206">
    <property type="entry name" value="MULTIDRUG RESISTANCE PROTEIN"/>
    <property type="match status" value="1"/>
</dbReference>
<evidence type="ECO:0000256" key="1">
    <source>
        <dbReference type="ARBA" id="ARBA00010199"/>
    </source>
</evidence>
<dbReference type="GO" id="GO:0015297">
    <property type="term" value="F:antiporter activity"/>
    <property type="evidence" value="ECO:0007669"/>
    <property type="project" value="InterPro"/>
</dbReference>
<comment type="caution">
    <text evidence="3">The sequence shown here is derived from an EMBL/GenBank/DDBJ whole genome shotgun (WGS) entry which is preliminary data.</text>
</comment>
<dbReference type="Pfam" id="PF01554">
    <property type="entry name" value="MatE"/>
    <property type="match status" value="1"/>
</dbReference>
<evidence type="ECO:0000313" key="3">
    <source>
        <dbReference type="EMBL" id="KAG7376323.1"/>
    </source>
</evidence>